<dbReference type="InterPro" id="IPR033123">
    <property type="entry name" value="GH11_dom"/>
</dbReference>
<keyword evidence="18" id="KW-1185">Reference proteome</keyword>
<dbReference type="PROSITE" id="PS51761">
    <property type="entry name" value="GH11_3"/>
    <property type="match status" value="1"/>
</dbReference>
<feature type="active site" description="Nucleophile" evidence="11">
    <location>
        <position position="232"/>
    </location>
</feature>
<evidence type="ECO:0000256" key="13">
    <source>
        <dbReference type="SAM" id="MobiDB-lite"/>
    </source>
</evidence>
<feature type="transmembrane region" description="Helical" evidence="14">
    <location>
        <begin position="99"/>
        <end position="119"/>
    </location>
</feature>
<sequence length="400" mass="42364">MKPYRDMSRTRRGHGPSLPFPGWDSFTSFRSAFELHSAVRTEEPSLPGMNGVHTMDGDEGRVLGCISINMPPRPANIPPPDNPTPAIVSSKSTKQIKMVALSSLLSYLSVLTAGSVLAVPTERGPAFHELLFAERDVNVTESSDLVARQSQSQTGTHNGYYYSFWTDGGSQVTYTNGPGGQYSVTWGSGGNFVGGKGWNPGSARQISYSGTYSPNGNSYLAVYGWTRNPLIEYYVVENFGTYNPSTGATRLGSVTSDGGTYDIYRTQRVNQPSIDGTATFYQYWSVRQSKRTGGTVDMATHFNAWTQAGLTLGTHNYQIVATEGYFSTGSSTITVGTSAGGGSNDGGSATTPPASSPTPPASGGNCAALYGQCGGQGWTGASCCSSGTCKAANTYYSQCL</sequence>
<dbReference type="EMBL" id="JBAWTH010000061">
    <property type="protein sequence ID" value="KAL2280956.1"/>
    <property type="molecule type" value="Genomic_DNA"/>
</dbReference>
<feature type="domain" description="GH11" evidence="16">
    <location>
        <begin position="148"/>
        <end position="336"/>
    </location>
</feature>
<evidence type="ECO:0000259" key="15">
    <source>
        <dbReference type="PROSITE" id="PS51164"/>
    </source>
</evidence>
<dbReference type="Pfam" id="PF00734">
    <property type="entry name" value="CBM_1"/>
    <property type="match status" value="1"/>
</dbReference>
<evidence type="ECO:0000313" key="17">
    <source>
        <dbReference type="EMBL" id="KAL2280956.1"/>
    </source>
</evidence>
<keyword evidence="14" id="KW-1133">Transmembrane helix</keyword>
<dbReference type="Proteomes" id="UP001600888">
    <property type="component" value="Unassembled WGS sequence"/>
</dbReference>
<keyword evidence="9 11" id="KW-0326">Glycosidase</keyword>
<evidence type="ECO:0000313" key="18">
    <source>
        <dbReference type="Proteomes" id="UP001600888"/>
    </source>
</evidence>
<dbReference type="Pfam" id="PF00457">
    <property type="entry name" value="Glyco_hydro_11"/>
    <property type="match status" value="1"/>
</dbReference>
<name>A0ABR4EET0_9PEZI</name>
<dbReference type="PROSITE" id="PS00776">
    <property type="entry name" value="GH11_1"/>
    <property type="match status" value="1"/>
</dbReference>
<dbReference type="PROSITE" id="PS00777">
    <property type="entry name" value="GH11_2"/>
    <property type="match status" value="1"/>
</dbReference>
<dbReference type="InterPro" id="IPR001137">
    <property type="entry name" value="Glyco_hydro_11"/>
</dbReference>
<dbReference type="PRINTS" id="PR00911">
    <property type="entry name" value="GLHYDRLASE11"/>
</dbReference>
<dbReference type="InterPro" id="IPR000254">
    <property type="entry name" value="CBD"/>
</dbReference>
<evidence type="ECO:0000256" key="10">
    <source>
        <dbReference type="ARBA" id="ARBA00023326"/>
    </source>
</evidence>
<evidence type="ECO:0000256" key="4">
    <source>
        <dbReference type="ARBA" id="ARBA00012590"/>
    </source>
</evidence>
<dbReference type="SUPFAM" id="SSF49899">
    <property type="entry name" value="Concanavalin A-like lectins/glucanases"/>
    <property type="match status" value="1"/>
</dbReference>
<dbReference type="InterPro" id="IPR013319">
    <property type="entry name" value="GH11/12"/>
</dbReference>
<dbReference type="PROSITE" id="PS51164">
    <property type="entry name" value="CBM1_2"/>
    <property type="match status" value="1"/>
</dbReference>
<proteinExistence type="inferred from homology"/>
<dbReference type="InterPro" id="IPR033119">
    <property type="entry name" value="GH11_AS_2"/>
</dbReference>
<evidence type="ECO:0000256" key="6">
    <source>
        <dbReference type="ARBA" id="ARBA00022729"/>
    </source>
</evidence>
<organism evidence="17 18">
    <name type="scientific">Diaporthe vaccinii</name>
    <dbReference type="NCBI Taxonomy" id="105482"/>
    <lineage>
        <taxon>Eukaryota</taxon>
        <taxon>Fungi</taxon>
        <taxon>Dikarya</taxon>
        <taxon>Ascomycota</taxon>
        <taxon>Pezizomycotina</taxon>
        <taxon>Sordariomycetes</taxon>
        <taxon>Sordariomycetidae</taxon>
        <taxon>Diaporthales</taxon>
        <taxon>Diaporthaceae</taxon>
        <taxon>Diaporthe</taxon>
        <taxon>Diaporthe eres species complex</taxon>
    </lineage>
</organism>
<dbReference type="Gene3D" id="2.60.120.180">
    <property type="match status" value="1"/>
</dbReference>
<keyword evidence="10 11" id="KW-0624">Polysaccharide degradation</keyword>
<evidence type="ECO:0000259" key="16">
    <source>
        <dbReference type="PROSITE" id="PS51761"/>
    </source>
</evidence>
<dbReference type="InterPro" id="IPR013320">
    <property type="entry name" value="ConA-like_dom_sf"/>
</dbReference>
<feature type="region of interest" description="Disordered" evidence="13">
    <location>
        <begin position="337"/>
        <end position="361"/>
    </location>
</feature>
<dbReference type="PANTHER" id="PTHR46828:SF3">
    <property type="entry name" value="ENDO-1,4-BETA-XYLANASE"/>
    <property type="match status" value="1"/>
</dbReference>
<feature type="active site" description="Proton donor" evidence="11">
    <location>
        <position position="323"/>
    </location>
</feature>
<evidence type="ECO:0000256" key="7">
    <source>
        <dbReference type="ARBA" id="ARBA00022801"/>
    </source>
</evidence>
<dbReference type="InterPro" id="IPR035971">
    <property type="entry name" value="CBD_sf"/>
</dbReference>
<evidence type="ECO:0000256" key="12">
    <source>
        <dbReference type="RuleBase" id="RU362015"/>
    </source>
</evidence>
<keyword evidence="8 11" id="KW-0119">Carbohydrate metabolism</keyword>
<evidence type="ECO:0000256" key="14">
    <source>
        <dbReference type="SAM" id="Phobius"/>
    </source>
</evidence>
<protein>
    <recommendedName>
        <fullName evidence="4 11">Endo-1,4-beta-xylanase</fullName>
        <ecNumber evidence="4 11">3.2.1.8</ecNumber>
    </recommendedName>
</protein>
<comment type="similarity">
    <text evidence="3 11 12">Belongs to the glycosyl hydrolase 11 (cellulase G) family.</text>
</comment>
<dbReference type="SMART" id="SM00236">
    <property type="entry name" value="fCBD"/>
    <property type="match status" value="1"/>
</dbReference>
<evidence type="ECO:0000256" key="9">
    <source>
        <dbReference type="ARBA" id="ARBA00023295"/>
    </source>
</evidence>
<dbReference type="PANTHER" id="PTHR46828">
    <property type="entry name" value="ENDO-1,4-BETA-XYLANASE A-RELATED"/>
    <property type="match status" value="1"/>
</dbReference>
<dbReference type="SUPFAM" id="SSF57180">
    <property type="entry name" value="Cellulose-binding domain"/>
    <property type="match status" value="1"/>
</dbReference>
<keyword evidence="5 11" id="KW-0858">Xylan degradation</keyword>
<keyword evidence="14" id="KW-0472">Membrane</keyword>
<dbReference type="InterPro" id="IPR018208">
    <property type="entry name" value="GH11_AS_1"/>
</dbReference>
<evidence type="ECO:0000256" key="5">
    <source>
        <dbReference type="ARBA" id="ARBA00022651"/>
    </source>
</evidence>
<evidence type="ECO:0000256" key="2">
    <source>
        <dbReference type="ARBA" id="ARBA00004851"/>
    </source>
</evidence>
<feature type="domain" description="CBM1" evidence="15">
    <location>
        <begin position="365"/>
        <end position="400"/>
    </location>
</feature>
<keyword evidence="6" id="KW-0732">Signal</keyword>
<dbReference type="EC" id="3.2.1.8" evidence="4 11"/>
<accession>A0ABR4EET0</accession>
<evidence type="ECO:0000256" key="1">
    <source>
        <dbReference type="ARBA" id="ARBA00000681"/>
    </source>
</evidence>
<keyword evidence="7 11" id="KW-0378">Hydrolase</keyword>
<gene>
    <name evidence="17" type="ORF">FJTKL_12099</name>
</gene>
<evidence type="ECO:0000256" key="11">
    <source>
        <dbReference type="PROSITE-ProRule" id="PRU01097"/>
    </source>
</evidence>
<reference evidence="17 18" key="1">
    <citation type="submission" date="2024-03" db="EMBL/GenBank/DDBJ databases">
        <title>A high-quality draft genome sequence of Diaporthe vaccinii, a causative agent of upright dieback and viscid rot disease in cranberry plants.</title>
        <authorList>
            <person name="Sarrasin M."/>
            <person name="Lang B.F."/>
            <person name="Burger G."/>
        </authorList>
    </citation>
    <scope>NUCLEOTIDE SEQUENCE [LARGE SCALE GENOMIC DNA]</scope>
    <source>
        <strain evidence="17 18">IS7</strain>
    </source>
</reference>
<evidence type="ECO:0000256" key="8">
    <source>
        <dbReference type="ARBA" id="ARBA00023277"/>
    </source>
</evidence>
<comment type="caution">
    <text evidence="17">The sequence shown here is derived from an EMBL/GenBank/DDBJ whole genome shotgun (WGS) entry which is preliminary data.</text>
</comment>
<comment type="pathway">
    <text evidence="2 11 12">Glycan degradation; xylan degradation.</text>
</comment>
<comment type="catalytic activity">
    <reaction evidence="1 11 12">
        <text>Endohydrolysis of (1-&gt;4)-beta-D-xylosidic linkages in xylans.</text>
        <dbReference type="EC" id="3.2.1.8"/>
    </reaction>
</comment>
<dbReference type="PROSITE" id="PS00562">
    <property type="entry name" value="CBM1_1"/>
    <property type="match status" value="1"/>
</dbReference>
<keyword evidence="14" id="KW-0812">Transmembrane</keyword>
<evidence type="ECO:0000256" key="3">
    <source>
        <dbReference type="ARBA" id="ARBA00007792"/>
    </source>
</evidence>